<gene>
    <name evidence="2" type="ORF">F964_03388</name>
</gene>
<dbReference type="PATRIC" id="fig|1217656.3.peg.3334"/>
<dbReference type="HOGENOM" id="CLU_694131_0_0_6"/>
<comment type="caution">
    <text evidence="2">The sequence shown here is derived from an EMBL/GenBank/DDBJ whole genome shotgun (WGS) entry which is preliminary data.</text>
</comment>
<dbReference type="InterPro" id="IPR029510">
    <property type="entry name" value="Ald_DH_CS_GLU"/>
</dbReference>
<evidence type="ECO:0000313" key="3">
    <source>
        <dbReference type="Proteomes" id="UP000013148"/>
    </source>
</evidence>
<sequence length="406" mass="45349">MTVKKIPPILGINNVSEDDVLEIGGNSPALYLKDAVNVDLNETGKIYLRKSERQLTDLKYKNIWQSPLHKDVFATLDRQLVKLNTLDWSNEVLLENINPEYICFDVLNNQVLISTLSDIFVFNGFKIEPLTIENPVSPILLSQNEGGILGGGDYVVALSYSRNGKESGFSEHIKTHLKISGNGDVLQGSILIQMPYCLDSTITEVNVYCSTRNGSELRKYGSYPITTTQITIDRVDQLGRSNQFINMSAMPSGKFMKYWQGRLLTADKNILRFSQAMTYHLHDERHDFIMLPQRISFILPVDEGIWIGQVDHVVFLSGIEPSEMIFIKKTAHSPIPFSAIEVDSDLIGGEISQGGRRTALWLSENGYVLGTSTGEIIELHSSKLQGITAKAGRSVRLGRRLITLVS</sequence>
<reference evidence="2 3" key="1">
    <citation type="submission" date="2013-02" db="EMBL/GenBank/DDBJ databases">
        <title>The Genome Sequence of Acinetobacter guillouiae NIPH 991.</title>
        <authorList>
            <consortium name="The Broad Institute Genome Sequencing Platform"/>
            <consortium name="The Broad Institute Genome Sequencing Center for Infectious Disease"/>
            <person name="Cerqueira G."/>
            <person name="Feldgarden M."/>
            <person name="Courvalin P."/>
            <person name="Perichon B."/>
            <person name="Grillot-Courvalin C."/>
            <person name="Clermont D."/>
            <person name="Rocha E."/>
            <person name="Yoon E.-J."/>
            <person name="Nemec A."/>
            <person name="Walker B."/>
            <person name="Young S.K."/>
            <person name="Zeng Q."/>
            <person name="Gargeya S."/>
            <person name="Fitzgerald M."/>
            <person name="Haas B."/>
            <person name="Abouelleil A."/>
            <person name="Alvarado L."/>
            <person name="Arachchi H.M."/>
            <person name="Berlin A.M."/>
            <person name="Chapman S.B."/>
            <person name="Dewar J."/>
            <person name="Goldberg J."/>
            <person name="Griggs A."/>
            <person name="Gujja S."/>
            <person name="Hansen M."/>
            <person name="Howarth C."/>
            <person name="Imamovic A."/>
            <person name="Larimer J."/>
            <person name="McCowan C."/>
            <person name="Murphy C."/>
            <person name="Neiman D."/>
            <person name="Pearson M."/>
            <person name="Priest M."/>
            <person name="Roberts A."/>
            <person name="Saif S."/>
            <person name="Shea T."/>
            <person name="Sisk P."/>
            <person name="Sykes S."/>
            <person name="Wortman J."/>
            <person name="Nusbaum C."/>
            <person name="Birren B."/>
        </authorList>
    </citation>
    <scope>NUCLEOTIDE SEQUENCE [LARGE SCALE GENOMIC DNA]</scope>
    <source>
        <strain evidence="2 3">NIPH 991</strain>
    </source>
</reference>
<dbReference type="RefSeq" id="WP_004822033.1">
    <property type="nucleotide sequence ID" value="NZ_KB849456.1"/>
</dbReference>
<dbReference type="EMBL" id="APPJ01000012">
    <property type="protein sequence ID" value="ENV16453.1"/>
    <property type="molecule type" value="Genomic_DNA"/>
</dbReference>
<proteinExistence type="predicted"/>
<evidence type="ECO:0000313" key="2">
    <source>
        <dbReference type="EMBL" id="ENV16453.1"/>
    </source>
</evidence>
<protein>
    <submittedName>
        <fullName evidence="2">Uncharacterized protein</fullName>
    </submittedName>
</protein>
<dbReference type="GO" id="GO:0016491">
    <property type="term" value="F:oxidoreductase activity"/>
    <property type="evidence" value="ECO:0007669"/>
    <property type="project" value="InterPro"/>
</dbReference>
<dbReference type="Proteomes" id="UP000013148">
    <property type="component" value="Unassembled WGS sequence"/>
</dbReference>
<dbReference type="eggNOG" id="ENOG5032Y9C">
    <property type="taxonomic scope" value="Bacteria"/>
</dbReference>
<name>N8Y9X4_ACIGI</name>
<accession>N8Y9X4</accession>
<dbReference type="AlphaFoldDB" id="N8Y9X4"/>
<keyword evidence="3" id="KW-1185">Reference proteome</keyword>
<organism evidence="2 3">
    <name type="scientific">Acinetobacter guillouiae NIPH 991</name>
    <dbReference type="NCBI Taxonomy" id="1217656"/>
    <lineage>
        <taxon>Bacteria</taxon>
        <taxon>Pseudomonadati</taxon>
        <taxon>Pseudomonadota</taxon>
        <taxon>Gammaproteobacteria</taxon>
        <taxon>Moraxellales</taxon>
        <taxon>Moraxellaceae</taxon>
        <taxon>Acinetobacter</taxon>
    </lineage>
</organism>
<dbReference type="PROSITE" id="PS00687">
    <property type="entry name" value="ALDEHYDE_DEHYDR_GLU"/>
    <property type="match status" value="1"/>
</dbReference>
<evidence type="ECO:0000256" key="1">
    <source>
        <dbReference type="PROSITE-ProRule" id="PRU10007"/>
    </source>
</evidence>
<feature type="active site" evidence="1">
    <location>
        <position position="22"/>
    </location>
</feature>